<dbReference type="GO" id="GO:0030313">
    <property type="term" value="C:cell envelope"/>
    <property type="evidence" value="ECO:0007669"/>
    <property type="project" value="UniProtKB-SubCell"/>
</dbReference>
<dbReference type="PANTHER" id="PTHR42852">
    <property type="entry name" value="THIOL:DISULFIDE INTERCHANGE PROTEIN DSBE"/>
    <property type="match status" value="1"/>
</dbReference>
<evidence type="ECO:0000256" key="2">
    <source>
        <dbReference type="ARBA" id="ARBA00022748"/>
    </source>
</evidence>
<protein>
    <submittedName>
        <fullName evidence="6">Peroxiredoxin</fullName>
    </submittedName>
</protein>
<evidence type="ECO:0000256" key="4">
    <source>
        <dbReference type="ARBA" id="ARBA00023284"/>
    </source>
</evidence>
<proteinExistence type="predicted"/>
<dbReference type="AlphaFoldDB" id="A0A1I2IQB0"/>
<dbReference type="Proteomes" id="UP000199513">
    <property type="component" value="Unassembled WGS sequence"/>
</dbReference>
<comment type="subcellular location">
    <subcellularLocation>
        <location evidence="1">Cell envelope</location>
    </subcellularLocation>
</comment>
<keyword evidence="4" id="KW-0676">Redox-active center</keyword>
<organism evidence="6 7">
    <name type="scientific">Thermoflexibacter ruber</name>
    <dbReference type="NCBI Taxonomy" id="1003"/>
    <lineage>
        <taxon>Bacteria</taxon>
        <taxon>Pseudomonadati</taxon>
        <taxon>Bacteroidota</taxon>
        <taxon>Cytophagia</taxon>
        <taxon>Cytophagales</taxon>
        <taxon>Thermoflexibacteraceae</taxon>
        <taxon>Thermoflexibacter</taxon>
    </lineage>
</organism>
<dbReference type="InterPro" id="IPR013766">
    <property type="entry name" value="Thioredoxin_domain"/>
</dbReference>
<evidence type="ECO:0000313" key="6">
    <source>
        <dbReference type="EMBL" id="SFF44444.1"/>
    </source>
</evidence>
<dbReference type="GO" id="GO:0017004">
    <property type="term" value="P:cytochrome complex assembly"/>
    <property type="evidence" value="ECO:0007669"/>
    <property type="project" value="UniProtKB-KW"/>
</dbReference>
<evidence type="ECO:0000259" key="5">
    <source>
        <dbReference type="PROSITE" id="PS51352"/>
    </source>
</evidence>
<dbReference type="RefSeq" id="WP_245764093.1">
    <property type="nucleotide sequence ID" value="NZ_FONY01000035.1"/>
</dbReference>
<dbReference type="Pfam" id="PF08534">
    <property type="entry name" value="Redoxin"/>
    <property type="match status" value="1"/>
</dbReference>
<dbReference type="PROSITE" id="PS51352">
    <property type="entry name" value="THIOREDOXIN_2"/>
    <property type="match status" value="1"/>
</dbReference>
<dbReference type="InterPro" id="IPR036249">
    <property type="entry name" value="Thioredoxin-like_sf"/>
</dbReference>
<reference evidence="6 7" key="1">
    <citation type="submission" date="2016-10" db="EMBL/GenBank/DDBJ databases">
        <authorList>
            <person name="de Groot N.N."/>
        </authorList>
    </citation>
    <scope>NUCLEOTIDE SEQUENCE [LARGE SCALE GENOMIC DNA]</scope>
    <source>
        <strain>GEY</strain>
        <strain evidence="7">DSM 9560</strain>
    </source>
</reference>
<accession>A0A1I2IQB0</accession>
<dbReference type="InterPro" id="IPR050553">
    <property type="entry name" value="Thioredoxin_ResA/DsbE_sf"/>
</dbReference>
<dbReference type="CDD" id="cd02966">
    <property type="entry name" value="TlpA_like_family"/>
    <property type="match status" value="1"/>
</dbReference>
<dbReference type="GO" id="GO:0016491">
    <property type="term" value="F:oxidoreductase activity"/>
    <property type="evidence" value="ECO:0007669"/>
    <property type="project" value="InterPro"/>
</dbReference>
<gene>
    <name evidence="6" type="ORF">SAMN04488541_10353</name>
</gene>
<evidence type="ECO:0000256" key="3">
    <source>
        <dbReference type="ARBA" id="ARBA00023157"/>
    </source>
</evidence>
<feature type="domain" description="Thioredoxin" evidence="5">
    <location>
        <begin position="244"/>
        <end position="405"/>
    </location>
</feature>
<evidence type="ECO:0000256" key="1">
    <source>
        <dbReference type="ARBA" id="ARBA00004196"/>
    </source>
</evidence>
<evidence type="ECO:0000313" key="7">
    <source>
        <dbReference type="Proteomes" id="UP000199513"/>
    </source>
</evidence>
<dbReference type="PANTHER" id="PTHR42852:SF6">
    <property type="entry name" value="THIOL:DISULFIDE INTERCHANGE PROTEIN DSBE"/>
    <property type="match status" value="1"/>
</dbReference>
<sequence>MQIKKILFLFLVCVFSFSFGKAQNSLTLGIWRAVIEIQGQQLPFNFEVSKKEDKSVIHLINGKERLLLDEIVFFKDSVKVILHVFDAYLVAKVNEKTLEGEFVKNTPKNDYHLPFSATHGLKYRFKEKYAPATADFAGKWQAYFIKDNGDSIQAVGVFEQKDNLLTGTFLTPSGDYRYLEGIVEGSAFQLSAFDGEHLYLFKAEKQADGTLKGEFFSGKSLFRKWVASKNANASLPDVEKITFLKEGYDKLDFSFPDTKGNKISLSDSKFKNKVVVIQILGSWCPNCMDETIFLANYYKKNKKKNLAIIGLAFERSAVFEEAKARVEKLMKRFDVQYDVLIAGTQDNASAALPMLNRVAAFPTTIFIDKQGKVRKIHTGFAGPGTGAYYEELTEDFKNFVNKLLEEHQ</sequence>
<dbReference type="EMBL" id="FONY01000035">
    <property type="protein sequence ID" value="SFF44444.1"/>
    <property type="molecule type" value="Genomic_DNA"/>
</dbReference>
<dbReference type="SUPFAM" id="SSF52833">
    <property type="entry name" value="Thioredoxin-like"/>
    <property type="match status" value="1"/>
</dbReference>
<dbReference type="Gene3D" id="3.40.30.10">
    <property type="entry name" value="Glutaredoxin"/>
    <property type="match status" value="1"/>
</dbReference>
<keyword evidence="3" id="KW-1015">Disulfide bond</keyword>
<keyword evidence="2" id="KW-0201">Cytochrome c-type biogenesis</keyword>
<keyword evidence="7" id="KW-1185">Reference proteome</keyword>
<name>A0A1I2IQB0_9BACT</name>
<dbReference type="InterPro" id="IPR013740">
    <property type="entry name" value="Redoxin"/>
</dbReference>
<dbReference type="STRING" id="1003.SAMN04488541_10353"/>